<keyword evidence="3" id="KW-1185">Reference proteome</keyword>
<name>A0A1Y2FN33_9BASI</name>
<accession>A0A1Y2FN33</accession>
<dbReference type="AlphaFoldDB" id="A0A1Y2FN33"/>
<protein>
    <submittedName>
        <fullName evidence="2">Uncharacterized protein</fullName>
    </submittedName>
</protein>
<dbReference type="Proteomes" id="UP000193467">
    <property type="component" value="Unassembled WGS sequence"/>
</dbReference>
<dbReference type="PANTHER" id="PTHR38645">
    <property type="entry name" value="CHROMOSOME 9, WHOLE GENOME SHOTGUN SEQUENCE"/>
    <property type="match status" value="1"/>
</dbReference>
<evidence type="ECO:0000256" key="1">
    <source>
        <dbReference type="SAM" id="MobiDB-lite"/>
    </source>
</evidence>
<dbReference type="InParanoid" id="A0A1Y2FN33"/>
<sequence>MESLGRLSDTLPSEAAEKELQASFRSAALALTGLFKQGKKATNQAYIAGKREALQDVLEFLQTSLDHPSQPAQGPLNVARLIDYICARQETLKAEEEGDDEDDSAGAPNASTSAASRTAPPPSPSTRQSFPSPTRPPAPSAPITRPSSAALHPHNPIASTSSSAPSSPAFTRLSPSSFARPLPLPSHAPFPFTAPSSPSPAPPPTPLSRSTPPPEVSPLVR</sequence>
<comment type="caution">
    <text evidence="2">The sequence shown here is derived from an EMBL/GenBank/DDBJ whole genome shotgun (WGS) entry which is preliminary data.</text>
</comment>
<dbReference type="PANTHER" id="PTHR38645:SF1">
    <property type="entry name" value="YALI0F12243P"/>
    <property type="match status" value="1"/>
</dbReference>
<feature type="compositionally biased region" description="Low complexity" evidence="1">
    <location>
        <begin position="107"/>
        <end position="118"/>
    </location>
</feature>
<feature type="region of interest" description="Disordered" evidence="1">
    <location>
        <begin position="92"/>
        <end position="221"/>
    </location>
</feature>
<reference evidence="2 3" key="1">
    <citation type="submission" date="2016-07" db="EMBL/GenBank/DDBJ databases">
        <title>Pervasive Adenine N6-methylation of Active Genes in Fungi.</title>
        <authorList>
            <consortium name="DOE Joint Genome Institute"/>
            <person name="Mondo S.J."/>
            <person name="Dannebaum R.O."/>
            <person name="Kuo R.C."/>
            <person name="Labutti K."/>
            <person name="Haridas S."/>
            <person name="Kuo A."/>
            <person name="Salamov A."/>
            <person name="Ahrendt S.R."/>
            <person name="Lipzen A."/>
            <person name="Sullivan W."/>
            <person name="Andreopoulos W.B."/>
            <person name="Clum A."/>
            <person name="Lindquist E."/>
            <person name="Daum C."/>
            <person name="Ramamoorthy G.K."/>
            <person name="Gryganskyi A."/>
            <person name="Culley D."/>
            <person name="Magnuson J.K."/>
            <person name="James T.Y."/>
            <person name="O'Malley M.A."/>
            <person name="Stajich J.E."/>
            <person name="Spatafora J.W."/>
            <person name="Visel A."/>
            <person name="Grigoriev I.V."/>
        </authorList>
    </citation>
    <scope>NUCLEOTIDE SEQUENCE [LARGE SCALE GENOMIC DNA]</scope>
    <source>
        <strain evidence="2 3">62-1032</strain>
    </source>
</reference>
<dbReference type="EMBL" id="MCGR01000016">
    <property type="protein sequence ID" value="ORY85383.1"/>
    <property type="molecule type" value="Genomic_DNA"/>
</dbReference>
<organism evidence="2 3">
    <name type="scientific">Leucosporidium creatinivorum</name>
    <dbReference type="NCBI Taxonomy" id="106004"/>
    <lineage>
        <taxon>Eukaryota</taxon>
        <taxon>Fungi</taxon>
        <taxon>Dikarya</taxon>
        <taxon>Basidiomycota</taxon>
        <taxon>Pucciniomycotina</taxon>
        <taxon>Microbotryomycetes</taxon>
        <taxon>Leucosporidiales</taxon>
        <taxon>Leucosporidium</taxon>
    </lineage>
</organism>
<feature type="compositionally biased region" description="Pro residues" evidence="1">
    <location>
        <begin position="197"/>
        <end position="221"/>
    </location>
</feature>
<dbReference type="OrthoDB" id="2538212at2759"/>
<evidence type="ECO:0000313" key="3">
    <source>
        <dbReference type="Proteomes" id="UP000193467"/>
    </source>
</evidence>
<gene>
    <name evidence="2" type="ORF">BCR35DRAFT_54208</name>
</gene>
<proteinExistence type="predicted"/>
<evidence type="ECO:0000313" key="2">
    <source>
        <dbReference type="EMBL" id="ORY85383.1"/>
    </source>
</evidence>
<feature type="compositionally biased region" description="Low complexity" evidence="1">
    <location>
        <begin position="141"/>
        <end position="169"/>
    </location>
</feature>